<keyword evidence="5" id="KW-1185">Reference proteome</keyword>
<reference evidence="5" key="1">
    <citation type="submission" date="2016-10" db="EMBL/GenBank/DDBJ databases">
        <authorList>
            <person name="Varghese N."/>
            <person name="Submissions S."/>
        </authorList>
    </citation>
    <scope>NUCLEOTIDE SEQUENCE [LARGE SCALE GENOMIC DNA]</scope>
    <source>
        <strain evidence="5">JS21-1</strain>
    </source>
</reference>
<proteinExistence type="inferred from homology"/>
<keyword evidence="1" id="KW-0328">Glycosyltransferase</keyword>
<dbReference type="PANTHER" id="PTHR34106">
    <property type="entry name" value="GLYCOSIDASE"/>
    <property type="match status" value="1"/>
</dbReference>
<keyword evidence="4" id="KW-0378">Hydrolase</keyword>
<dbReference type="SUPFAM" id="SSF75005">
    <property type="entry name" value="Arabinanase/levansucrase/invertase"/>
    <property type="match status" value="1"/>
</dbReference>
<evidence type="ECO:0000256" key="2">
    <source>
        <dbReference type="ARBA" id="ARBA00022679"/>
    </source>
</evidence>
<dbReference type="Proteomes" id="UP000199214">
    <property type="component" value="Unassembled WGS sequence"/>
</dbReference>
<keyword evidence="2" id="KW-0808">Transferase</keyword>
<evidence type="ECO:0000256" key="3">
    <source>
        <dbReference type="ARBA" id="ARBA00024356"/>
    </source>
</evidence>
<evidence type="ECO:0000313" key="4">
    <source>
        <dbReference type="EMBL" id="SEL08594.1"/>
    </source>
</evidence>
<dbReference type="AlphaFoldDB" id="A0A1H7MBQ3"/>
<dbReference type="InterPro" id="IPR023296">
    <property type="entry name" value="Glyco_hydro_beta-prop_sf"/>
</dbReference>
<evidence type="ECO:0000256" key="1">
    <source>
        <dbReference type="ARBA" id="ARBA00022676"/>
    </source>
</evidence>
<dbReference type="RefSeq" id="WP_093004744.1">
    <property type="nucleotide sequence ID" value="NZ_FNZZ01000002.1"/>
</dbReference>
<name>A0A1H7MBQ3_9SPHN</name>
<dbReference type="EMBL" id="FNZZ01000002">
    <property type="protein sequence ID" value="SEL08594.1"/>
    <property type="molecule type" value="Genomic_DNA"/>
</dbReference>
<sequence length="316" mass="34711">MSDASVADPHRKDAVAPADIALDFNVKRIEVVQVDGPPALMARDLMSPYVWQEADGRFGMMVRAVCRPGELMTDTGQIWSGWSDDGVRFTMLPEPSIVPGPDAHDAGGVEDPTVVRTAAGYLVYYSGVLADHAHGELSYASGRSLDRLTKSGVALASSKSEGNTKEATVNRTKDGRWRLFYEYAADEASRVGLAVGTDAAGPWDEQPTPFMPRENSWDDWHLSTGPLLIDDPDVPVMFYNGATRDARWRIGWIAFDADLTRIVARGIEPLITPPPVDDRTATDIAFAASVVVDRGAIWLYYSLEDRRLSRALIRRS</sequence>
<dbReference type="GO" id="GO:0016757">
    <property type="term" value="F:glycosyltransferase activity"/>
    <property type="evidence" value="ECO:0007669"/>
    <property type="project" value="UniProtKB-KW"/>
</dbReference>
<comment type="similarity">
    <text evidence="3">Belongs to the glycosyl hydrolase 130 family.</text>
</comment>
<dbReference type="Pfam" id="PF04041">
    <property type="entry name" value="Glyco_hydro_130"/>
    <property type="match status" value="1"/>
</dbReference>
<gene>
    <name evidence="4" type="ORF">SAMN05216382_1442</name>
</gene>
<dbReference type="STRING" id="1855283.SAMN05216382_1442"/>
<dbReference type="GO" id="GO:0016787">
    <property type="term" value="F:hydrolase activity"/>
    <property type="evidence" value="ECO:0007669"/>
    <property type="project" value="UniProtKB-KW"/>
</dbReference>
<accession>A0A1H7MBQ3</accession>
<dbReference type="InterPro" id="IPR007184">
    <property type="entry name" value="Mannoside_phosphorylase"/>
</dbReference>
<organism evidence="4 5">
    <name type="scientific">Sphingomonas palmae</name>
    <dbReference type="NCBI Taxonomy" id="1855283"/>
    <lineage>
        <taxon>Bacteria</taxon>
        <taxon>Pseudomonadati</taxon>
        <taxon>Pseudomonadota</taxon>
        <taxon>Alphaproteobacteria</taxon>
        <taxon>Sphingomonadales</taxon>
        <taxon>Sphingomonadaceae</taxon>
        <taxon>Sphingomonas</taxon>
    </lineage>
</organism>
<evidence type="ECO:0000313" key="5">
    <source>
        <dbReference type="Proteomes" id="UP000199214"/>
    </source>
</evidence>
<dbReference type="Gene3D" id="2.115.10.20">
    <property type="entry name" value="Glycosyl hydrolase domain, family 43"/>
    <property type="match status" value="1"/>
</dbReference>
<protein>
    <submittedName>
        <fullName evidence="4">Predicted glycosyl hydrolase, GH43/DUF377 family</fullName>
    </submittedName>
</protein>
<dbReference type="OrthoDB" id="7576715at2"/>
<dbReference type="PANTHER" id="PTHR34106:SF5">
    <property type="entry name" value="GLYCOSIDASE"/>
    <property type="match status" value="1"/>
</dbReference>